<dbReference type="InterPro" id="IPR055352">
    <property type="entry name" value="CCD_aECM"/>
</dbReference>
<evidence type="ECO:0000313" key="4">
    <source>
        <dbReference type="EMBL" id="EFO92419.1"/>
    </source>
</evidence>
<dbReference type="AlphaFoldDB" id="E3M5B6"/>
<feature type="compositionally biased region" description="Polar residues" evidence="1">
    <location>
        <begin position="75"/>
        <end position="85"/>
    </location>
</feature>
<evidence type="ECO:0000256" key="1">
    <source>
        <dbReference type="SAM" id="MobiDB-lite"/>
    </source>
</evidence>
<feature type="signal peptide" evidence="2">
    <location>
        <begin position="1"/>
        <end position="20"/>
    </location>
</feature>
<proteinExistence type="predicted"/>
<dbReference type="FunCoup" id="E3M5B6">
    <property type="interactions" value="1763"/>
</dbReference>
<name>E3M5B6_CAERE</name>
<keyword evidence="2" id="KW-0732">Signal</keyword>
<evidence type="ECO:0000313" key="5">
    <source>
        <dbReference type="Proteomes" id="UP000008281"/>
    </source>
</evidence>
<dbReference type="OrthoDB" id="5861617at2759"/>
<dbReference type="Pfam" id="PF23626">
    <property type="entry name" value="CCD_aECM"/>
    <property type="match status" value="1"/>
</dbReference>
<protein>
    <recommendedName>
        <fullName evidence="3">aECM cysteine-cradle domain-containing protein</fullName>
    </recommendedName>
</protein>
<dbReference type="HOGENOM" id="CLU_567707_0_0_1"/>
<feature type="domain" description="aECM cysteine-cradle" evidence="3">
    <location>
        <begin position="409"/>
        <end position="440"/>
    </location>
</feature>
<accession>E3M5B6</accession>
<dbReference type="PANTHER" id="PTHR37435:SF2">
    <property type="entry name" value="GROUND-LIKE DOMAIN-CONTAINING PROTEIN"/>
    <property type="match status" value="1"/>
</dbReference>
<dbReference type="OMA" id="LQMYAPT"/>
<dbReference type="Proteomes" id="UP000008281">
    <property type="component" value="Unassembled WGS sequence"/>
</dbReference>
<evidence type="ECO:0000256" key="2">
    <source>
        <dbReference type="SAM" id="SignalP"/>
    </source>
</evidence>
<feature type="compositionally biased region" description="Low complexity" evidence="1">
    <location>
        <begin position="185"/>
        <end position="197"/>
    </location>
</feature>
<dbReference type="eggNOG" id="ENOG502THH3">
    <property type="taxonomic scope" value="Eukaryota"/>
</dbReference>
<feature type="chain" id="PRO_5003176151" description="aECM cysteine-cradle domain-containing protein" evidence="2">
    <location>
        <begin position="21"/>
        <end position="481"/>
    </location>
</feature>
<organism evidence="5">
    <name type="scientific">Caenorhabditis remanei</name>
    <name type="common">Caenorhabditis vulgaris</name>
    <dbReference type="NCBI Taxonomy" id="31234"/>
    <lineage>
        <taxon>Eukaryota</taxon>
        <taxon>Metazoa</taxon>
        <taxon>Ecdysozoa</taxon>
        <taxon>Nematoda</taxon>
        <taxon>Chromadorea</taxon>
        <taxon>Rhabditida</taxon>
        <taxon>Rhabditina</taxon>
        <taxon>Rhabditomorpha</taxon>
        <taxon>Rhabditoidea</taxon>
        <taxon>Rhabditidae</taxon>
        <taxon>Peloderinae</taxon>
        <taxon>Caenorhabditis</taxon>
    </lineage>
</organism>
<dbReference type="EMBL" id="DS268425">
    <property type="protein sequence ID" value="EFO92419.1"/>
    <property type="molecule type" value="Genomic_DNA"/>
</dbReference>
<keyword evidence="5" id="KW-1185">Reference proteome</keyword>
<dbReference type="PANTHER" id="PTHR37435">
    <property type="entry name" value="PROTEIN CBG14344"/>
    <property type="match status" value="1"/>
</dbReference>
<feature type="region of interest" description="Disordered" evidence="1">
    <location>
        <begin position="271"/>
        <end position="291"/>
    </location>
</feature>
<sequence>MTTCLILLLFMAIGVEIVSSNQHSVLERYEERLNSALSKRTGVPRTVKRYKCVEEYVTYDQHGRAVTSYQGSRFTTTMEPPTYRTSGEKEIRRKPAKKVTISINRNSEETTTQMVTSSTEKSEPTTSSKPFDEMNDEEADRIIEEMYLKKKESHATESPEIVTEVIRTESPRPLPPPPPPPSPPQQRAYSTSSSSSSNPGVQRYNPVKQNKIDREGSDEDYPSSVYHRRSRKRPYDMSTYDDYDVIPLYRPMRREYRMRRRRPILFSDDFSDDTDFDRRIENSPRQQTTRDLSPLRSLKHLRHIPPSFPPPQYRPPVPPPMQLPISASTNMIHNPMPLPMAPQMRHPAAPPGAHQMMAMPPGLGHIPMPPPPQPLQPIQQQQSMNSGGEDVLKMKPILQANPQEMQTATEESCQKIKTLAKSFMIKDVSKWARSNCPVLQVTILGLTSLKIFQHFFQAYAPNASCELIFHFIDSCRNKRFF</sequence>
<evidence type="ECO:0000259" key="3">
    <source>
        <dbReference type="Pfam" id="PF23626"/>
    </source>
</evidence>
<feature type="compositionally biased region" description="Pro residues" evidence="1">
    <location>
        <begin position="172"/>
        <end position="184"/>
    </location>
</feature>
<feature type="compositionally biased region" description="Polar residues" evidence="1">
    <location>
        <begin position="101"/>
        <end position="115"/>
    </location>
</feature>
<gene>
    <name evidence="4" type="ORF">CRE_10881</name>
</gene>
<feature type="compositionally biased region" description="Low complexity" evidence="1">
    <location>
        <begin position="116"/>
        <end position="129"/>
    </location>
</feature>
<feature type="region of interest" description="Disordered" evidence="1">
    <location>
        <begin position="75"/>
        <end position="135"/>
    </location>
</feature>
<dbReference type="InParanoid" id="E3M5B6"/>
<feature type="region of interest" description="Disordered" evidence="1">
    <location>
        <begin position="169"/>
        <end position="232"/>
    </location>
</feature>
<reference evidence="4" key="1">
    <citation type="submission" date="2007-07" db="EMBL/GenBank/DDBJ databases">
        <title>PCAP assembly of the Caenorhabditis remanei genome.</title>
        <authorList>
            <consortium name="The Caenorhabditis remanei Sequencing Consortium"/>
            <person name="Wilson R.K."/>
        </authorList>
    </citation>
    <scope>NUCLEOTIDE SEQUENCE [LARGE SCALE GENOMIC DNA]</scope>
    <source>
        <strain evidence="4">PB4641</strain>
    </source>
</reference>